<dbReference type="Proteomes" id="UP000742786">
    <property type="component" value="Unassembled WGS sequence"/>
</dbReference>
<dbReference type="Gene3D" id="1.10.620.20">
    <property type="entry name" value="Ribonucleotide Reductase, subunit A"/>
    <property type="match status" value="1"/>
</dbReference>
<proteinExistence type="predicted"/>
<evidence type="ECO:0000256" key="2">
    <source>
        <dbReference type="ARBA" id="ARBA00023033"/>
    </source>
</evidence>
<name>A0A916J7H3_9PROT</name>
<dbReference type="EC" id="1.14.13.7" evidence="4"/>
<dbReference type="InterPro" id="IPR003430">
    <property type="entry name" value="Phenol_Hydrox"/>
</dbReference>
<accession>A0A916J7H3</accession>
<dbReference type="InterPro" id="IPR009078">
    <property type="entry name" value="Ferritin-like_SF"/>
</dbReference>
<dbReference type="EMBL" id="CAJQUM010000001">
    <property type="protein sequence ID" value="CAG4885416.1"/>
    <property type="molecule type" value="Genomic_DNA"/>
</dbReference>
<comment type="caution">
    <text evidence="4">The sequence shown here is derived from an EMBL/GenBank/DDBJ whole genome shotgun (WGS) entry which is preliminary data.</text>
</comment>
<dbReference type="CDD" id="cd01058">
    <property type="entry name" value="AAMH_B"/>
    <property type="match status" value="1"/>
</dbReference>
<dbReference type="Pfam" id="PF02332">
    <property type="entry name" value="Phenol_Hydrox"/>
    <property type="match status" value="1"/>
</dbReference>
<dbReference type="SUPFAM" id="SSF47240">
    <property type="entry name" value="Ferritin-like"/>
    <property type="match status" value="1"/>
</dbReference>
<keyword evidence="2" id="KW-0503">Monooxygenase</keyword>
<keyword evidence="1 4" id="KW-0560">Oxidoreductase</keyword>
<dbReference type="InterPro" id="IPR012078">
    <property type="entry name" value="MP_mOase_hydro"/>
</dbReference>
<evidence type="ECO:0000256" key="1">
    <source>
        <dbReference type="ARBA" id="ARBA00023002"/>
    </source>
</evidence>
<dbReference type="GO" id="GO:0018662">
    <property type="term" value="F:phenol 2-monooxygenase activity"/>
    <property type="evidence" value="ECO:0007669"/>
    <property type="project" value="UniProtKB-EC"/>
</dbReference>
<gene>
    <name evidence="4" type="primary">dmpL</name>
    <name evidence="3" type="ORF">GTOL_13299</name>
    <name evidence="4" type="ORF">GTOL_20014</name>
</gene>
<reference evidence="4" key="1">
    <citation type="submission" date="2021-04" db="EMBL/GenBank/DDBJ databases">
        <authorList>
            <person name="Hornung B."/>
        </authorList>
    </citation>
    <scope>NUCLEOTIDE SEQUENCE</scope>
    <source>
        <strain evidence="4">G5G6</strain>
    </source>
</reference>
<dbReference type="AlphaFoldDB" id="A0A916J7H3"/>
<sequence length="330" mass="37638">MQIDLRTVSIKPLRQTFDHVAARIGGDKPASRYQEGTICLQAEANFHYRPLWAPEYEIFDARRTKLKMRDWYAFKDPRQFYYGTYTITRARMQETAESDFDFVEERGLAANYPEAARKIALEVLLPLRHVAWGSNMNNSFCAAYGFGTAITQPCLYCAMDQLGIAQYLTRVGLLLDEPAALDVAKKAWMENWEWQGLRRSVEDMLVTQDWFELFVAQNLALDGLLYPLVYSHIDNALSAQAGPAVSMLIRFQAEWYAETAKWVDASIKTAVAESDENKVLVSEWVRIWRERAVEALTPIAMHALGSNAESVMSEIVEQFNARVLKLGLTL</sequence>
<evidence type="ECO:0000313" key="4">
    <source>
        <dbReference type="EMBL" id="CAG4885440.1"/>
    </source>
</evidence>
<dbReference type="RefSeq" id="WP_220637161.1">
    <property type="nucleotide sequence ID" value="NZ_CAJQUM010000001.1"/>
</dbReference>
<protein>
    <submittedName>
        <fullName evidence="4">Phenol hydroxylase P1 protein</fullName>
        <ecNumber evidence="4">1.14.13.7</ecNumber>
    </submittedName>
</protein>
<dbReference type="EMBL" id="CAJQUM010000002">
    <property type="protein sequence ID" value="CAG4885440.1"/>
    <property type="molecule type" value="Genomic_DNA"/>
</dbReference>
<dbReference type="PIRSF" id="PIRSF000040">
    <property type="entry name" value="MMOH_comp"/>
    <property type="match status" value="1"/>
</dbReference>
<keyword evidence="5" id="KW-1185">Reference proteome</keyword>
<dbReference type="InterPro" id="IPR012348">
    <property type="entry name" value="RNR-like"/>
</dbReference>
<evidence type="ECO:0000313" key="5">
    <source>
        <dbReference type="Proteomes" id="UP000742786"/>
    </source>
</evidence>
<organism evidence="4 5">
    <name type="scientific">Georgfuchsia toluolica</name>
    <dbReference type="NCBI Taxonomy" id="424218"/>
    <lineage>
        <taxon>Bacteria</taxon>
        <taxon>Pseudomonadati</taxon>
        <taxon>Pseudomonadota</taxon>
        <taxon>Betaproteobacteria</taxon>
        <taxon>Nitrosomonadales</taxon>
        <taxon>Sterolibacteriaceae</taxon>
        <taxon>Georgfuchsia</taxon>
    </lineage>
</organism>
<evidence type="ECO:0000313" key="3">
    <source>
        <dbReference type="EMBL" id="CAG4885416.1"/>
    </source>
</evidence>